<accession>A0ABT1DL34</accession>
<gene>
    <name evidence="3" type="ORF">M1L60_07610</name>
</gene>
<proteinExistence type="predicted"/>
<reference evidence="3 4" key="1">
    <citation type="submission" date="2022-06" db="EMBL/GenBank/DDBJ databases">
        <title>New Species of the Genus Actinoplanes, ActinopZanes ferrugineus.</title>
        <authorList>
            <person name="Ding P."/>
        </authorList>
    </citation>
    <scope>NUCLEOTIDE SEQUENCE [LARGE SCALE GENOMIC DNA]</scope>
    <source>
        <strain evidence="3 4">TRM88003</strain>
    </source>
</reference>
<dbReference type="RefSeq" id="WP_253236598.1">
    <property type="nucleotide sequence ID" value="NZ_JAMYJR010000006.1"/>
</dbReference>
<keyword evidence="2" id="KW-0812">Transmembrane</keyword>
<evidence type="ECO:0000256" key="2">
    <source>
        <dbReference type="SAM" id="Phobius"/>
    </source>
</evidence>
<sequence length="433" mass="46000">MTTYGNQRWTASAAIPAPPPPRRSRRWILWLGIGLVVVVVGAGLLVVRPTPVAPTGTYVAGVAVGGMDAKALRGAIDGPVRLKVEQPVTVAAGSERFTVRPAELGIRLDVAATERSVGTTRLRLPGGGRNEIPPALTVDESQAQDGLDAALKPINRPARNASVRLASPQTVLDGKGDLAYTASDRGVTLDPGEPGRGVRTTDAVRKLTETVRSGGTTLSLPVTELPPGNSTPKLAGVDQLIGTFTTYHPCCAPRVTNIHRIAELIDGTVVPAGDTFSLNDAAGERTRAAGFVPAPAIVNGELEDQLGGGVSQFSTTLFNAAWFAGLDIRKHQPHSLYISRYPPGREATLDWRSIDQVIHNDTEAPFVIRVRTTGTSVTVGIYGHTGNREVESVTGPRRPRDNGGFRISVTRTVKQDGAERGTDTLNWTYRGLD</sequence>
<keyword evidence="4" id="KW-1185">Reference proteome</keyword>
<comment type="caution">
    <text evidence="3">The sequence shown here is derived from an EMBL/GenBank/DDBJ whole genome shotgun (WGS) entry which is preliminary data.</text>
</comment>
<dbReference type="InterPro" id="IPR052913">
    <property type="entry name" value="Glycopeptide_resist_protein"/>
</dbReference>
<evidence type="ECO:0000313" key="3">
    <source>
        <dbReference type="EMBL" id="MCO8270461.1"/>
    </source>
</evidence>
<keyword evidence="2" id="KW-0472">Membrane</keyword>
<dbReference type="PANTHER" id="PTHR35788:SF1">
    <property type="entry name" value="EXPORTED PROTEIN"/>
    <property type="match status" value="1"/>
</dbReference>
<feature type="region of interest" description="Disordered" evidence="1">
    <location>
        <begin position="1"/>
        <end position="21"/>
    </location>
</feature>
<evidence type="ECO:0000256" key="1">
    <source>
        <dbReference type="SAM" id="MobiDB-lite"/>
    </source>
</evidence>
<name>A0ABT1DL34_9ACTN</name>
<dbReference type="Pfam" id="PF04294">
    <property type="entry name" value="VanW"/>
    <property type="match status" value="1"/>
</dbReference>
<dbReference type="InterPro" id="IPR007391">
    <property type="entry name" value="Vancomycin_resist_VanW"/>
</dbReference>
<feature type="transmembrane region" description="Helical" evidence="2">
    <location>
        <begin position="27"/>
        <end position="47"/>
    </location>
</feature>
<dbReference type="EMBL" id="JAMYJR010000006">
    <property type="protein sequence ID" value="MCO8270461.1"/>
    <property type="molecule type" value="Genomic_DNA"/>
</dbReference>
<evidence type="ECO:0000313" key="4">
    <source>
        <dbReference type="Proteomes" id="UP001523369"/>
    </source>
</evidence>
<feature type="compositionally biased region" description="Polar residues" evidence="1">
    <location>
        <begin position="1"/>
        <end position="10"/>
    </location>
</feature>
<dbReference type="PANTHER" id="PTHR35788">
    <property type="entry name" value="EXPORTED PROTEIN-RELATED"/>
    <property type="match status" value="1"/>
</dbReference>
<keyword evidence="2" id="KW-1133">Transmembrane helix</keyword>
<organism evidence="3 4">
    <name type="scientific">Paractinoplanes aksuensis</name>
    <dbReference type="NCBI Taxonomy" id="2939490"/>
    <lineage>
        <taxon>Bacteria</taxon>
        <taxon>Bacillati</taxon>
        <taxon>Actinomycetota</taxon>
        <taxon>Actinomycetes</taxon>
        <taxon>Micromonosporales</taxon>
        <taxon>Micromonosporaceae</taxon>
        <taxon>Paractinoplanes</taxon>
    </lineage>
</organism>
<protein>
    <submittedName>
        <fullName evidence="3">VanW family protein</fullName>
    </submittedName>
</protein>
<dbReference type="Proteomes" id="UP001523369">
    <property type="component" value="Unassembled WGS sequence"/>
</dbReference>